<dbReference type="InterPro" id="IPR023210">
    <property type="entry name" value="NADP_OxRdtase_dom"/>
</dbReference>
<evidence type="ECO:0000259" key="5">
    <source>
        <dbReference type="Pfam" id="PF00248"/>
    </source>
</evidence>
<dbReference type="KEGG" id="acru:HHL28_16970"/>
<reference evidence="6" key="1">
    <citation type="submission" date="2020-04" db="EMBL/GenBank/DDBJ databases">
        <title>A desert anoxygenic phototrophic bacterium fixes CO2 using RubisCO under aerobic conditions.</title>
        <authorList>
            <person name="Tang K."/>
        </authorList>
    </citation>
    <scope>NUCLEOTIDE SEQUENCE [LARGE SCALE GENOMIC DNA]</scope>
    <source>
        <strain evidence="6">MIMtkB3</strain>
    </source>
</reference>
<accession>A0A858RBR2</accession>
<gene>
    <name evidence="6" type="ORF">HHL28_16970</name>
</gene>
<feature type="domain" description="NADP-dependent oxidoreductase" evidence="5">
    <location>
        <begin position="17"/>
        <end position="338"/>
    </location>
</feature>
<dbReference type="Pfam" id="PF00248">
    <property type="entry name" value="Aldo_ket_red"/>
    <property type="match status" value="1"/>
</dbReference>
<dbReference type="PANTHER" id="PTHR43364:SF4">
    <property type="entry name" value="NAD(P)-LINKED OXIDOREDUCTASE SUPERFAMILY PROTEIN"/>
    <property type="match status" value="1"/>
</dbReference>
<dbReference type="CDD" id="cd19094">
    <property type="entry name" value="AKR_Tas-like"/>
    <property type="match status" value="1"/>
</dbReference>
<dbReference type="GO" id="GO:0016491">
    <property type="term" value="F:oxidoreductase activity"/>
    <property type="evidence" value="ECO:0007669"/>
    <property type="project" value="UniProtKB-KW"/>
</dbReference>
<protein>
    <recommendedName>
        <fullName evidence="4">Protein tas</fullName>
    </recommendedName>
</protein>
<proteinExistence type="inferred from homology"/>
<dbReference type="Proteomes" id="UP000501891">
    <property type="component" value="Chromosome"/>
</dbReference>
<evidence type="ECO:0000313" key="7">
    <source>
        <dbReference type="Proteomes" id="UP000501891"/>
    </source>
</evidence>
<name>A0A858RBR2_9PROT</name>
<keyword evidence="2" id="KW-0560">Oxidoreductase</keyword>
<dbReference type="InterPro" id="IPR050523">
    <property type="entry name" value="AKR_Detox_Biosynth"/>
</dbReference>
<dbReference type="FunFam" id="3.20.20.100:FF:000005">
    <property type="entry name" value="NADP(H)-dependent aldo-keto reductase"/>
    <property type="match status" value="1"/>
</dbReference>
<dbReference type="PANTHER" id="PTHR43364">
    <property type="entry name" value="NADH-SPECIFIC METHYLGLYOXAL REDUCTASE-RELATED"/>
    <property type="match status" value="1"/>
</dbReference>
<dbReference type="AlphaFoldDB" id="A0A858RBR2"/>
<organism evidence="6 7">
    <name type="scientific">Aerophototrophica crusticola</name>
    <dbReference type="NCBI Taxonomy" id="1709002"/>
    <lineage>
        <taxon>Bacteria</taxon>
        <taxon>Pseudomonadati</taxon>
        <taxon>Pseudomonadota</taxon>
        <taxon>Alphaproteobacteria</taxon>
        <taxon>Rhodospirillales</taxon>
        <taxon>Rhodospirillaceae</taxon>
        <taxon>Aerophototrophica</taxon>
    </lineage>
</organism>
<dbReference type="Gene3D" id="3.20.20.100">
    <property type="entry name" value="NADP-dependent oxidoreductase domain"/>
    <property type="match status" value="1"/>
</dbReference>
<dbReference type="EMBL" id="CP051775">
    <property type="protein sequence ID" value="QJE74533.1"/>
    <property type="molecule type" value="Genomic_DNA"/>
</dbReference>
<evidence type="ECO:0000256" key="1">
    <source>
        <dbReference type="ARBA" id="ARBA00022857"/>
    </source>
</evidence>
<dbReference type="InterPro" id="IPR020471">
    <property type="entry name" value="AKR"/>
</dbReference>
<keyword evidence="1" id="KW-0521">NADP</keyword>
<sequence length="347" mass="37908">MEMRPLGRTGLTVTACCLGTMTWGVQNTEGEGHAQMDLAFDRGVTFWDTAEMYAIPPTAESYGRTEEIIGSWFASRGRRDRVVLASKVIGRANGSFPWVRGGGAKLDRANITQALEDSLRRLRTDYIDLYQLHWPDRRTNRFGGRGADFRPTADEVPVEETLAVLADLVKAGKVRHVGLSNETPWGVMAFVRAAENLGLPRVVTIQNAYNLLNRTFEDALAEVAVREDVGLLAYAPLAAGTLTGKYLGGAMPEGSRRSIDFRKSRYATPRADAATKAYVDIARRHGLDPAQMAIAFVNRQPFVTATIIGATSLAQLENDLAGFDLTLPDAVMEEIEAVHAANPNPCP</sequence>
<evidence type="ECO:0000256" key="2">
    <source>
        <dbReference type="ARBA" id="ARBA00023002"/>
    </source>
</evidence>
<dbReference type="InterPro" id="IPR036812">
    <property type="entry name" value="NAD(P)_OxRdtase_dom_sf"/>
</dbReference>
<evidence type="ECO:0000313" key="6">
    <source>
        <dbReference type="EMBL" id="QJE74533.1"/>
    </source>
</evidence>
<dbReference type="PRINTS" id="PR00069">
    <property type="entry name" value="ALDKETRDTASE"/>
</dbReference>
<keyword evidence="7" id="KW-1185">Reference proteome</keyword>
<comment type="similarity">
    <text evidence="3">Belongs to the aldo/keto reductase family. Aldo/keto reductase 2 subfamily.</text>
</comment>
<evidence type="ECO:0000256" key="4">
    <source>
        <dbReference type="ARBA" id="ARBA00070119"/>
    </source>
</evidence>
<dbReference type="SUPFAM" id="SSF51430">
    <property type="entry name" value="NAD(P)-linked oxidoreductase"/>
    <property type="match status" value="1"/>
</dbReference>
<evidence type="ECO:0000256" key="3">
    <source>
        <dbReference type="ARBA" id="ARBA00038157"/>
    </source>
</evidence>